<name>A0ABM8H0H0_9MICO</name>
<keyword evidence="2" id="KW-0812">Transmembrane</keyword>
<evidence type="ECO:0000256" key="1">
    <source>
        <dbReference type="SAM" id="MobiDB-lite"/>
    </source>
</evidence>
<sequence>MTQQTHDTIPPGGPGAPTSEPPGSGAGQLARGRLRVWDIVFFVVSAAAPLTVVASAAPTTLRLGGIGAAGAILVCGVVLILFAVGFTAMSRHVRNTGAFYAYASRASASPQASAPPS</sequence>
<accession>A0ABM8H0H0</accession>
<reference evidence="4" key="1">
    <citation type="journal article" date="2019" name="Int. J. Syst. Evol. Microbiol.">
        <title>The Global Catalogue of Microorganisms (GCM) 10K type strain sequencing project: providing services to taxonomists for standard genome sequencing and annotation.</title>
        <authorList>
            <consortium name="The Broad Institute Genomics Platform"/>
            <consortium name="The Broad Institute Genome Sequencing Center for Infectious Disease"/>
            <person name="Wu L."/>
            <person name="Ma J."/>
        </authorList>
    </citation>
    <scope>NUCLEOTIDE SEQUENCE [LARGE SCALE GENOMIC DNA]</scope>
    <source>
        <strain evidence="4">NBRC 109019</strain>
    </source>
</reference>
<dbReference type="Gene3D" id="1.20.1740.10">
    <property type="entry name" value="Amino acid/polyamine transporter I"/>
    <property type="match status" value="1"/>
</dbReference>
<dbReference type="Proteomes" id="UP001321477">
    <property type="component" value="Chromosome"/>
</dbReference>
<keyword evidence="2" id="KW-0472">Membrane</keyword>
<evidence type="ECO:0000313" key="3">
    <source>
        <dbReference type="EMBL" id="BDZ54232.1"/>
    </source>
</evidence>
<feature type="region of interest" description="Disordered" evidence="1">
    <location>
        <begin position="1"/>
        <end position="28"/>
    </location>
</feature>
<keyword evidence="2" id="KW-1133">Transmembrane helix</keyword>
<organism evidence="3 4">
    <name type="scientific">Agromyces marinus</name>
    <dbReference type="NCBI Taxonomy" id="1389020"/>
    <lineage>
        <taxon>Bacteria</taxon>
        <taxon>Bacillati</taxon>
        <taxon>Actinomycetota</taxon>
        <taxon>Actinomycetes</taxon>
        <taxon>Micrococcales</taxon>
        <taxon>Microbacteriaceae</taxon>
        <taxon>Agromyces</taxon>
    </lineage>
</organism>
<dbReference type="RefSeq" id="WP_286329544.1">
    <property type="nucleotide sequence ID" value="NZ_AP027734.1"/>
</dbReference>
<evidence type="ECO:0000256" key="2">
    <source>
        <dbReference type="SAM" id="Phobius"/>
    </source>
</evidence>
<dbReference type="EMBL" id="AP027734">
    <property type="protein sequence ID" value="BDZ54232.1"/>
    <property type="molecule type" value="Genomic_DNA"/>
</dbReference>
<protein>
    <recommendedName>
        <fullName evidence="5">Amino acid transporter</fullName>
    </recommendedName>
</protein>
<gene>
    <name evidence="3" type="ORF">GCM10025870_13050</name>
</gene>
<proteinExistence type="predicted"/>
<feature type="transmembrane region" description="Helical" evidence="2">
    <location>
        <begin position="63"/>
        <end position="86"/>
    </location>
</feature>
<feature type="transmembrane region" description="Helical" evidence="2">
    <location>
        <begin position="36"/>
        <end position="57"/>
    </location>
</feature>
<evidence type="ECO:0000313" key="4">
    <source>
        <dbReference type="Proteomes" id="UP001321477"/>
    </source>
</evidence>
<keyword evidence="4" id="KW-1185">Reference proteome</keyword>
<evidence type="ECO:0008006" key="5">
    <source>
        <dbReference type="Google" id="ProtNLM"/>
    </source>
</evidence>